<dbReference type="PRINTS" id="PR00705">
    <property type="entry name" value="PAPAIN"/>
</dbReference>
<keyword evidence="4" id="KW-0788">Thiol protease</keyword>
<evidence type="ECO:0000313" key="10">
    <source>
        <dbReference type="EnsemblMetazoa" id="tetur12g01850.1"/>
    </source>
</evidence>
<dbReference type="Pfam" id="PF08246">
    <property type="entry name" value="Inhibitor_I29"/>
    <property type="match status" value="1"/>
</dbReference>
<evidence type="ECO:0000259" key="8">
    <source>
        <dbReference type="SMART" id="SM00645"/>
    </source>
</evidence>
<keyword evidence="5" id="KW-0865">Zymogen</keyword>
<dbReference type="GO" id="GO:0006508">
    <property type="term" value="P:proteolysis"/>
    <property type="evidence" value="ECO:0007669"/>
    <property type="project" value="UniProtKB-KW"/>
</dbReference>
<evidence type="ECO:0000256" key="7">
    <source>
        <dbReference type="SAM" id="SignalP"/>
    </source>
</evidence>
<dbReference type="SMART" id="SM00645">
    <property type="entry name" value="Pept_C1"/>
    <property type="match status" value="1"/>
</dbReference>
<dbReference type="Gene3D" id="3.90.70.10">
    <property type="entry name" value="Cysteine proteinases"/>
    <property type="match status" value="1"/>
</dbReference>
<dbReference type="PANTHER" id="PTHR12411">
    <property type="entry name" value="CYSTEINE PROTEASE FAMILY C1-RELATED"/>
    <property type="match status" value="1"/>
</dbReference>
<dbReference type="EMBL" id="CAEY01000114">
    <property type="status" value="NOT_ANNOTATED_CDS"/>
    <property type="molecule type" value="Genomic_DNA"/>
</dbReference>
<organism evidence="10 11">
    <name type="scientific">Tetranychus urticae</name>
    <name type="common">Two-spotted spider mite</name>
    <dbReference type="NCBI Taxonomy" id="32264"/>
    <lineage>
        <taxon>Eukaryota</taxon>
        <taxon>Metazoa</taxon>
        <taxon>Ecdysozoa</taxon>
        <taxon>Arthropoda</taxon>
        <taxon>Chelicerata</taxon>
        <taxon>Arachnida</taxon>
        <taxon>Acari</taxon>
        <taxon>Acariformes</taxon>
        <taxon>Trombidiformes</taxon>
        <taxon>Prostigmata</taxon>
        <taxon>Eleutherengona</taxon>
        <taxon>Raphignathae</taxon>
        <taxon>Tetranychoidea</taxon>
        <taxon>Tetranychidae</taxon>
        <taxon>Tetranychus</taxon>
    </lineage>
</organism>
<evidence type="ECO:0000259" key="9">
    <source>
        <dbReference type="SMART" id="SM00848"/>
    </source>
</evidence>
<sequence length="345" mass="38572">MLLLLLLLIVPAEIHNAPSKSFDLNQIWSLFKNEFQKIYNSEREERYRLNIFAQNLATINYHNDRAEKGLETFTMGINKFTDMSFNEFSLKYLGTRFRSSWFLGAPITHVADPSENLPKFLDWRESGIVGSIKNQGACGSCWSFSTASSLESALAQATGNKTTLSEQNLMDCSWAEGNLGCNGGWMSDAYRTVMRLGGINTAADYPYTARDSLVCKYQPTKAAVSLKNYASVDGLENMKSAVAQKNVAVAMEVDNKFQHYKSGVFSSNGCKNTARSLNHAVNLVGYGKVSESGKNSTRDEPSEIDYWILRNSWSTSWGEDGYARIQMGQCGIEMVGFYPIIKLHF</sequence>
<dbReference type="InterPro" id="IPR000169">
    <property type="entry name" value="Pept_cys_AS"/>
</dbReference>
<gene>
    <name evidence="10" type="primary">107364382</name>
</gene>
<evidence type="ECO:0000256" key="3">
    <source>
        <dbReference type="ARBA" id="ARBA00022801"/>
    </source>
</evidence>
<dbReference type="InterPro" id="IPR025660">
    <property type="entry name" value="Pept_his_AS"/>
</dbReference>
<dbReference type="CDD" id="cd02248">
    <property type="entry name" value="Peptidase_C1A"/>
    <property type="match status" value="1"/>
</dbReference>
<dbReference type="InterPro" id="IPR013128">
    <property type="entry name" value="Peptidase_C1A"/>
</dbReference>
<evidence type="ECO:0000256" key="1">
    <source>
        <dbReference type="ARBA" id="ARBA00008455"/>
    </source>
</evidence>
<dbReference type="SUPFAM" id="SSF54001">
    <property type="entry name" value="Cysteine proteinases"/>
    <property type="match status" value="1"/>
</dbReference>
<dbReference type="InterPro" id="IPR038765">
    <property type="entry name" value="Papain-like_cys_pep_sf"/>
</dbReference>
<dbReference type="PROSITE" id="PS00639">
    <property type="entry name" value="THIOL_PROTEASE_HIS"/>
    <property type="match status" value="1"/>
</dbReference>
<evidence type="ECO:0000313" key="11">
    <source>
        <dbReference type="Proteomes" id="UP000015104"/>
    </source>
</evidence>
<name>T1KIM0_TETUR</name>
<dbReference type="AlphaFoldDB" id="T1KIM0"/>
<evidence type="ECO:0000256" key="4">
    <source>
        <dbReference type="ARBA" id="ARBA00022807"/>
    </source>
</evidence>
<dbReference type="OrthoDB" id="387093at2759"/>
<protein>
    <submittedName>
        <fullName evidence="10">Uncharacterized protein</fullName>
    </submittedName>
</protein>
<comment type="similarity">
    <text evidence="1">Belongs to the peptidase C1 family.</text>
</comment>
<dbReference type="STRING" id="32264.T1KIM0"/>
<keyword evidence="11" id="KW-1185">Reference proteome</keyword>
<dbReference type="OMA" id="MDCADDY"/>
<dbReference type="InterPro" id="IPR000668">
    <property type="entry name" value="Peptidase_C1A_C"/>
</dbReference>
<keyword evidence="3" id="KW-0378">Hydrolase</keyword>
<dbReference type="InterPro" id="IPR039417">
    <property type="entry name" value="Peptidase_C1A_papain-like"/>
</dbReference>
<keyword evidence="7" id="KW-0732">Signal</keyword>
<proteinExistence type="inferred from homology"/>
<dbReference type="Pfam" id="PF00112">
    <property type="entry name" value="Peptidase_C1"/>
    <property type="match status" value="1"/>
</dbReference>
<feature type="domain" description="Peptidase C1A papain C-terminal" evidence="8">
    <location>
        <begin position="117"/>
        <end position="340"/>
    </location>
</feature>
<evidence type="ECO:0000256" key="6">
    <source>
        <dbReference type="ARBA" id="ARBA00023157"/>
    </source>
</evidence>
<evidence type="ECO:0000256" key="5">
    <source>
        <dbReference type="ARBA" id="ARBA00023145"/>
    </source>
</evidence>
<dbReference type="HOGENOM" id="CLU_012184_1_2_1"/>
<reference evidence="11" key="1">
    <citation type="submission" date="2011-08" db="EMBL/GenBank/DDBJ databases">
        <authorList>
            <person name="Rombauts S."/>
        </authorList>
    </citation>
    <scope>NUCLEOTIDE SEQUENCE</scope>
    <source>
        <strain evidence="11">London</strain>
    </source>
</reference>
<dbReference type="eggNOG" id="KOG1543">
    <property type="taxonomic scope" value="Eukaryota"/>
</dbReference>
<feature type="chain" id="PRO_5018713354" evidence="7">
    <location>
        <begin position="17"/>
        <end position="345"/>
    </location>
</feature>
<dbReference type="EnsemblMetazoa" id="tetur12g01850.1">
    <property type="protein sequence ID" value="tetur12g01850.1"/>
    <property type="gene ID" value="tetur12g01850"/>
</dbReference>
<evidence type="ECO:0000256" key="2">
    <source>
        <dbReference type="ARBA" id="ARBA00022670"/>
    </source>
</evidence>
<feature type="domain" description="Cathepsin propeptide inhibitor" evidence="9">
    <location>
        <begin position="28"/>
        <end position="88"/>
    </location>
</feature>
<accession>T1KIM0</accession>
<keyword evidence="2" id="KW-0645">Protease</keyword>
<dbReference type="PROSITE" id="PS00139">
    <property type="entry name" value="THIOL_PROTEASE_CYS"/>
    <property type="match status" value="1"/>
</dbReference>
<dbReference type="Proteomes" id="UP000015104">
    <property type="component" value="Unassembled WGS sequence"/>
</dbReference>
<dbReference type="InterPro" id="IPR013201">
    <property type="entry name" value="Prot_inhib_I29"/>
</dbReference>
<feature type="signal peptide" evidence="7">
    <location>
        <begin position="1"/>
        <end position="16"/>
    </location>
</feature>
<dbReference type="SMART" id="SM00848">
    <property type="entry name" value="Inhibitor_I29"/>
    <property type="match status" value="1"/>
</dbReference>
<dbReference type="GO" id="GO:0008234">
    <property type="term" value="F:cysteine-type peptidase activity"/>
    <property type="evidence" value="ECO:0007669"/>
    <property type="project" value="UniProtKB-KW"/>
</dbReference>
<dbReference type="FunFam" id="3.90.70.10:FF:000332">
    <property type="entry name" value="Cathepsin L1"/>
    <property type="match status" value="1"/>
</dbReference>
<reference evidence="10" key="2">
    <citation type="submission" date="2015-06" db="UniProtKB">
        <authorList>
            <consortium name="EnsemblMetazoa"/>
        </authorList>
    </citation>
    <scope>IDENTIFICATION</scope>
</reference>
<dbReference type="KEGG" id="tut:107364382"/>
<keyword evidence="6" id="KW-1015">Disulfide bond</keyword>